<dbReference type="EMBL" id="CP036274">
    <property type="protein sequence ID" value="QDU26475.1"/>
    <property type="molecule type" value="Genomic_DNA"/>
</dbReference>
<dbReference type="InterPro" id="IPR051450">
    <property type="entry name" value="Gfo/Idh/MocA_Oxidoreductases"/>
</dbReference>
<dbReference type="KEGG" id="aagg:ETAA8_15530"/>
<dbReference type="GO" id="GO:0050606">
    <property type="term" value="F:4-carboxy-2-hydroxymuconate semialdehyde hemiacetal dehydrogenase activity"/>
    <property type="evidence" value="ECO:0007669"/>
    <property type="project" value="UniProtKB-EC"/>
</dbReference>
<accession>A0A517Y8F0</accession>
<evidence type="ECO:0000256" key="1">
    <source>
        <dbReference type="SAM" id="MobiDB-lite"/>
    </source>
</evidence>
<dbReference type="RefSeq" id="WP_145087088.1">
    <property type="nucleotide sequence ID" value="NZ_CP036274.1"/>
</dbReference>
<proteinExistence type="predicted"/>
<reference evidence="4 5" key="1">
    <citation type="submission" date="2019-02" db="EMBL/GenBank/DDBJ databases">
        <title>Deep-cultivation of Planctomycetes and their phenomic and genomic characterization uncovers novel biology.</title>
        <authorList>
            <person name="Wiegand S."/>
            <person name="Jogler M."/>
            <person name="Boedeker C."/>
            <person name="Pinto D."/>
            <person name="Vollmers J."/>
            <person name="Rivas-Marin E."/>
            <person name="Kohn T."/>
            <person name="Peeters S.H."/>
            <person name="Heuer A."/>
            <person name="Rast P."/>
            <person name="Oberbeckmann S."/>
            <person name="Bunk B."/>
            <person name="Jeske O."/>
            <person name="Meyerdierks A."/>
            <person name="Storesund J.E."/>
            <person name="Kallscheuer N."/>
            <person name="Luecker S."/>
            <person name="Lage O.M."/>
            <person name="Pohl T."/>
            <person name="Merkel B.J."/>
            <person name="Hornburger P."/>
            <person name="Mueller R.-W."/>
            <person name="Bruemmer F."/>
            <person name="Labrenz M."/>
            <person name="Spormann A.M."/>
            <person name="Op den Camp H."/>
            <person name="Overmann J."/>
            <person name="Amann R."/>
            <person name="Jetten M.S.M."/>
            <person name="Mascher T."/>
            <person name="Medema M.H."/>
            <person name="Devos D.P."/>
            <person name="Kaster A.-K."/>
            <person name="Ovreas L."/>
            <person name="Rohde M."/>
            <person name="Galperin M.Y."/>
            <person name="Jogler C."/>
        </authorList>
    </citation>
    <scope>NUCLEOTIDE SEQUENCE [LARGE SCALE GENOMIC DNA]</scope>
    <source>
        <strain evidence="4 5">ETA_A8</strain>
    </source>
</reference>
<evidence type="ECO:0000313" key="4">
    <source>
        <dbReference type="EMBL" id="QDU26475.1"/>
    </source>
</evidence>
<dbReference type="EC" id="1.1.1.312" evidence="4"/>
<dbReference type="PANTHER" id="PTHR43377">
    <property type="entry name" value="BILIVERDIN REDUCTASE A"/>
    <property type="match status" value="1"/>
</dbReference>
<evidence type="ECO:0000313" key="5">
    <source>
        <dbReference type="Proteomes" id="UP000315017"/>
    </source>
</evidence>
<dbReference type="Gene3D" id="3.30.360.10">
    <property type="entry name" value="Dihydrodipicolinate Reductase, domain 2"/>
    <property type="match status" value="1"/>
</dbReference>
<organism evidence="4 5">
    <name type="scientific">Anatilimnocola aggregata</name>
    <dbReference type="NCBI Taxonomy" id="2528021"/>
    <lineage>
        <taxon>Bacteria</taxon>
        <taxon>Pseudomonadati</taxon>
        <taxon>Planctomycetota</taxon>
        <taxon>Planctomycetia</taxon>
        <taxon>Pirellulales</taxon>
        <taxon>Pirellulaceae</taxon>
        <taxon>Anatilimnocola</taxon>
    </lineage>
</organism>
<dbReference type="InterPro" id="IPR055170">
    <property type="entry name" value="GFO_IDH_MocA-like_dom"/>
</dbReference>
<protein>
    <submittedName>
        <fullName evidence="4">Dehydrogenase</fullName>
        <ecNumber evidence="4">1.1.1.312</ecNumber>
    </submittedName>
</protein>
<dbReference type="SUPFAM" id="SSF55347">
    <property type="entry name" value="Glyceraldehyde-3-phosphate dehydrogenase-like, C-terminal domain"/>
    <property type="match status" value="1"/>
</dbReference>
<dbReference type="AlphaFoldDB" id="A0A517Y8F0"/>
<dbReference type="SUPFAM" id="SSF51735">
    <property type="entry name" value="NAD(P)-binding Rossmann-fold domains"/>
    <property type="match status" value="1"/>
</dbReference>
<dbReference type="InterPro" id="IPR036291">
    <property type="entry name" value="NAD(P)-bd_dom_sf"/>
</dbReference>
<feature type="domain" description="Gfo/Idh/MocA-like oxidoreductase N-terminal" evidence="2">
    <location>
        <begin position="10"/>
        <end position="125"/>
    </location>
</feature>
<evidence type="ECO:0000259" key="3">
    <source>
        <dbReference type="Pfam" id="PF22725"/>
    </source>
</evidence>
<evidence type="ECO:0000259" key="2">
    <source>
        <dbReference type="Pfam" id="PF01408"/>
    </source>
</evidence>
<keyword evidence="5" id="KW-1185">Reference proteome</keyword>
<dbReference type="Gene3D" id="3.40.50.720">
    <property type="entry name" value="NAD(P)-binding Rossmann-like Domain"/>
    <property type="match status" value="1"/>
</dbReference>
<dbReference type="Proteomes" id="UP000315017">
    <property type="component" value="Chromosome"/>
</dbReference>
<gene>
    <name evidence="4" type="ORF">ETAA8_15530</name>
</gene>
<dbReference type="GO" id="GO:0000166">
    <property type="term" value="F:nucleotide binding"/>
    <property type="evidence" value="ECO:0007669"/>
    <property type="project" value="InterPro"/>
</dbReference>
<dbReference type="Pfam" id="PF01408">
    <property type="entry name" value="GFO_IDH_MocA"/>
    <property type="match status" value="1"/>
</dbReference>
<dbReference type="PANTHER" id="PTHR43377:SF1">
    <property type="entry name" value="BILIVERDIN REDUCTASE A"/>
    <property type="match status" value="1"/>
</dbReference>
<dbReference type="Pfam" id="PF22725">
    <property type="entry name" value="GFO_IDH_MocA_C3"/>
    <property type="match status" value="1"/>
</dbReference>
<keyword evidence="4" id="KW-0560">Oxidoreductase</keyword>
<feature type="domain" description="GFO/IDH/MocA-like oxidoreductase" evidence="3">
    <location>
        <begin position="157"/>
        <end position="223"/>
    </location>
</feature>
<name>A0A517Y8F0_9BACT</name>
<dbReference type="InterPro" id="IPR000683">
    <property type="entry name" value="Gfo/Idh/MocA-like_OxRdtase_N"/>
</dbReference>
<dbReference type="OrthoDB" id="9815825at2"/>
<feature type="region of interest" description="Disordered" evidence="1">
    <location>
        <begin position="337"/>
        <end position="368"/>
    </location>
</feature>
<sequence>MNKNSPEPLRLAVIGAGHLGRIHARLAKQLPHTQLVAVVDPVEASRTAVATELQVPTHADYHPLLAQFDAAIVATPTQFHHAVVMELLERGKHVLVEKPIASTSAEAEEMVSAADERDLVLQVGHVERFNPAWVRIRPHLTDATFIAARRLAPYTCRSTDVGVVLDLMIHDLDLVLSLVPEEVTQVQACGAAVIGPHEDWAEARLSFSNGCVAQLSASRVSPVVVRSLEISNGQSFAAIDFGSKTARTLEPSLTIRQGQIDIARLSPTERVELKDQFFDKHLHKEDLAVTDHNAILEEQKDFVQAVKQHSQPQVTGIDGWRALETAERIVAAIAASQRERSRSSSQHALRGPHWSHAAKLAAARRKAG</sequence>